<sequence length="286" mass="32178">MTKDCQCHRLFYPTLIRSRSSNHVNSLKIKTTISPVITTLRTIGVMQRKKRKNEDLGLRSKLSKFSFAINRQDPHPVAIKKRTFPQDLFDRDCHQFKQGIWFSNKPQSFHSVGNGFFVGFDQGASMPKQAKFAKPVADRTESSQTPSNSNTDNRGGHSEYHSPEGIMVDYHASRKQSFSFGDWKVRPIPIGQDLSVATNSSPAIGTSENREELIFSMSPFSLTETMSTFMKSPANQLESHNSPKGFDRAKDKCDNLSEDSDDDENERSVSITSVLPIDIPQSHQSS</sequence>
<dbReference type="Proteomes" id="UP000054564">
    <property type="component" value="Unassembled WGS sequence"/>
</dbReference>
<proteinExistence type="predicted"/>
<organism evidence="2 3">
    <name type="scientific">Puccinia striiformis f. sp. tritici PST-78</name>
    <dbReference type="NCBI Taxonomy" id="1165861"/>
    <lineage>
        <taxon>Eukaryota</taxon>
        <taxon>Fungi</taxon>
        <taxon>Dikarya</taxon>
        <taxon>Basidiomycota</taxon>
        <taxon>Pucciniomycotina</taxon>
        <taxon>Pucciniomycetes</taxon>
        <taxon>Pucciniales</taxon>
        <taxon>Pucciniaceae</taxon>
        <taxon>Puccinia</taxon>
    </lineage>
</organism>
<feature type="compositionally biased region" description="Basic and acidic residues" evidence="1">
    <location>
        <begin position="245"/>
        <end position="255"/>
    </location>
</feature>
<name>A0A0L0UY12_9BASI</name>
<evidence type="ECO:0000256" key="1">
    <source>
        <dbReference type="SAM" id="MobiDB-lite"/>
    </source>
</evidence>
<feature type="region of interest" description="Disordered" evidence="1">
    <location>
        <begin position="129"/>
        <end position="163"/>
    </location>
</feature>
<evidence type="ECO:0000313" key="3">
    <source>
        <dbReference type="Proteomes" id="UP000054564"/>
    </source>
</evidence>
<dbReference type="AlphaFoldDB" id="A0A0L0UY12"/>
<feature type="compositionally biased region" description="Polar residues" evidence="1">
    <location>
        <begin position="142"/>
        <end position="153"/>
    </location>
</feature>
<accession>A0A0L0UY12</accession>
<feature type="compositionally biased region" description="Acidic residues" evidence="1">
    <location>
        <begin position="256"/>
        <end position="265"/>
    </location>
</feature>
<feature type="region of interest" description="Disordered" evidence="1">
    <location>
        <begin position="234"/>
        <end position="286"/>
    </location>
</feature>
<gene>
    <name evidence="2" type="ORF">PSTG_14942</name>
</gene>
<dbReference type="OrthoDB" id="2506824at2759"/>
<dbReference type="EMBL" id="AJIL01000194">
    <property type="protein sequence ID" value="KNE91634.1"/>
    <property type="molecule type" value="Genomic_DNA"/>
</dbReference>
<keyword evidence="3" id="KW-1185">Reference proteome</keyword>
<comment type="caution">
    <text evidence="2">The sequence shown here is derived from an EMBL/GenBank/DDBJ whole genome shotgun (WGS) entry which is preliminary data.</text>
</comment>
<protein>
    <submittedName>
        <fullName evidence="2">Uncharacterized protein</fullName>
    </submittedName>
</protein>
<reference evidence="3" key="1">
    <citation type="submission" date="2014-03" db="EMBL/GenBank/DDBJ databases">
        <title>The Genome Sequence of Puccinia striiformis f. sp. tritici PST-78.</title>
        <authorList>
            <consortium name="The Broad Institute Genome Sequencing Platform"/>
            <person name="Cuomo C."/>
            <person name="Hulbert S."/>
            <person name="Chen X."/>
            <person name="Walker B."/>
            <person name="Young S.K."/>
            <person name="Zeng Q."/>
            <person name="Gargeya S."/>
            <person name="Fitzgerald M."/>
            <person name="Haas B."/>
            <person name="Abouelleil A."/>
            <person name="Alvarado L."/>
            <person name="Arachchi H.M."/>
            <person name="Berlin A.M."/>
            <person name="Chapman S.B."/>
            <person name="Goldberg J."/>
            <person name="Griggs A."/>
            <person name="Gujja S."/>
            <person name="Hansen M."/>
            <person name="Howarth C."/>
            <person name="Imamovic A."/>
            <person name="Larimer J."/>
            <person name="McCowan C."/>
            <person name="Montmayeur A."/>
            <person name="Murphy C."/>
            <person name="Neiman D."/>
            <person name="Pearson M."/>
            <person name="Priest M."/>
            <person name="Roberts A."/>
            <person name="Saif S."/>
            <person name="Shea T."/>
            <person name="Sisk P."/>
            <person name="Sykes S."/>
            <person name="Wortman J."/>
            <person name="Nusbaum C."/>
            <person name="Birren B."/>
        </authorList>
    </citation>
    <scope>NUCLEOTIDE SEQUENCE [LARGE SCALE GENOMIC DNA]</scope>
    <source>
        <strain evidence="3">race PST-78</strain>
    </source>
</reference>
<evidence type="ECO:0000313" key="2">
    <source>
        <dbReference type="EMBL" id="KNE91634.1"/>
    </source>
</evidence>